<dbReference type="AlphaFoldDB" id="A0A0R3LUP0"/>
<organism evidence="1 2">
    <name type="scientific">Bradyrhizobium valentinum</name>
    <dbReference type="NCBI Taxonomy" id="1518501"/>
    <lineage>
        <taxon>Bacteria</taxon>
        <taxon>Pseudomonadati</taxon>
        <taxon>Pseudomonadota</taxon>
        <taxon>Alphaproteobacteria</taxon>
        <taxon>Hyphomicrobiales</taxon>
        <taxon>Nitrobacteraceae</taxon>
        <taxon>Bradyrhizobium</taxon>
    </lineage>
</organism>
<reference evidence="1 2" key="1">
    <citation type="submission" date="2014-03" db="EMBL/GenBank/DDBJ databases">
        <title>Bradyrhizobium valentinum sp. nov., isolated from effective nodules of Lupinus mariae-josephae, a lupine endemic of basic-lime soils in Eastern Spain.</title>
        <authorList>
            <person name="Duran D."/>
            <person name="Rey L."/>
            <person name="Navarro A."/>
            <person name="Busquets A."/>
            <person name="Imperial J."/>
            <person name="Ruiz-Argueso T."/>
        </authorList>
    </citation>
    <scope>NUCLEOTIDE SEQUENCE [LARGE SCALE GENOMIC DNA]</scope>
    <source>
        <strain evidence="1 2">LmjM3</strain>
    </source>
</reference>
<comment type="caution">
    <text evidence="1">The sequence shown here is derived from an EMBL/GenBank/DDBJ whole genome shotgun (WGS) entry which is preliminary data.</text>
</comment>
<proteinExistence type="predicted"/>
<accession>A0A0R3LUP0</accession>
<name>A0A0R3LUP0_9BRAD</name>
<dbReference type="EMBL" id="LLXX01000046">
    <property type="protein sequence ID" value="KRR10942.1"/>
    <property type="molecule type" value="Genomic_DNA"/>
</dbReference>
<gene>
    <name evidence="1" type="ORF">CP49_25705</name>
</gene>
<evidence type="ECO:0000313" key="1">
    <source>
        <dbReference type="EMBL" id="KRR10942.1"/>
    </source>
</evidence>
<dbReference type="Proteomes" id="UP000051913">
    <property type="component" value="Unassembled WGS sequence"/>
</dbReference>
<keyword evidence="2" id="KW-1185">Reference proteome</keyword>
<evidence type="ECO:0000313" key="2">
    <source>
        <dbReference type="Proteomes" id="UP000051913"/>
    </source>
</evidence>
<protein>
    <submittedName>
        <fullName evidence="1">Uncharacterized protein</fullName>
    </submittedName>
</protein>
<sequence>MIMSTGSTPDLLTAATSIDALVQRAVNAENLRMEEATAADLSTFLQRLEDSVRLVKYATSQTGSETKTALKTTD</sequence>